<proteinExistence type="predicted"/>
<dbReference type="AlphaFoldDB" id="A0A969PTC7"/>
<comment type="caution">
    <text evidence="1">The sequence shown here is derived from an EMBL/GenBank/DDBJ whole genome shotgun (WGS) entry which is preliminary data.</text>
</comment>
<reference evidence="1 2" key="1">
    <citation type="submission" date="2020-03" db="EMBL/GenBank/DDBJ databases">
        <title>Assessment of the enzymatic potential of alkaline-tolerant lipase obtained from Bacillus luteus H11 (technogenic soil) for the bioremediation of saline soils contaminated with petroleum substances.</title>
        <authorList>
            <person name="Kalwasinska A."/>
        </authorList>
    </citation>
    <scope>NUCLEOTIDE SEQUENCE [LARGE SCALE GENOMIC DNA]</scope>
    <source>
        <strain evidence="1 2">H11</strain>
    </source>
</reference>
<organism evidence="1 2">
    <name type="scientific">Alkalicoccus luteus</name>
    <dbReference type="NCBI Taxonomy" id="1237094"/>
    <lineage>
        <taxon>Bacteria</taxon>
        <taxon>Bacillati</taxon>
        <taxon>Bacillota</taxon>
        <taxon>Bacilli</taxon>
        <taxon>Bacillales</taxon>
        <taxon>Bacillaceae</taxon>
        <taxon>Alkalicoccus</taxon>
    </lineage>
</organism>
<evidence type="ECO:0000313" key="2">
    <source>
        <dbReference type="Proteomes" id="UP000752012"/>
    </source>
</evidence>
<name>A0A969PTC7_9BACI</name>
<dbReference type="Proteomes" id="UP000752012">
    <property type="component" value="Unassembled WGS sequence"/>
</dbReference>
<gene>
    <name evidence="1" type="ORF">HCN83_15475</name>
</gene>
<accession>A0A969PTC7</accession>
<dbReference type="EMBL" id="JAATHJ010000035">
    <property type="protein sequence ID" value="NJP38968.1"/>
    <property type="molecule type" value="Genomic_DNA"/>
</dbReference>
<dbReference type="RefSeq" id="WP_168008950.1">
    <property type="nucleotide sequence ID" value="NZ_JAATHJ010000035.1"/>
</dbReference>
<keyword evidence="2" id="KW-1185">Reference proteome</keyword>
<sequence>MGTIQTQPPEQFAKVIRSLERKGLHDFSYTEDGGEPAIYLHCRHSQKNKRCVINILEDMDNPEKFEWLNDRLDEELTGLSLRQITNKIRPYINL</sequence>
<evidence type="ECO:0000313" key="1">
    <source>
        <dbReference type="EMBL" id="NJP38968.1"/>
    </source>
</evidence>
<protein>
    <submittedName>
        <fullName evidence="1">Uncharacterized protein</fullName>
    </submittedName>
</protein>